<feature type="compositionally biased region" description="Gly residues" evidence="1">
    <location>
        <begin position="313"/>
        <end position="323"/>
    </location>
</feature>
<dbReference type="AlphaFoldDB" id="A0A316U9V8"/>
<organism evidence="2 3">
    <name type="scientific">Pseudomicrostroma glucosiphilum</name>
    <dbReference type="NCBI Taxonomy" id="1684307"/>
    <lineage>
        <taxon>Eukaryota</taxon>
        <taxon>Fungi</taxon>
        <taxon>Dikarya</taxon>
        <taxon>Basidiomycota</taxon>
        <taxon>Ustilaginomycotina</taxon>
        <taxon>Exobasidiomycetes</taxon>
        <taxon>Microstromatales</taxon>
        <taxon>Microstromatales incertae sedis</taxon>
        <taxon>Pseudomicrostroma</taxon>
    </lineage>
</organism>
<evidence type="ECO:0000313" key="2">
    <source>
        <dbReference type="EMBL" id="PWN21604.1"/>
    </source>
</evidence>
<evidence type="ECO:0000256" key="1">
    <source>
        <dbReference type="SAM" id="MobiDB-lite"/>
    </source>
</evidence>
<feature type="compositionally biased region" description="Low complexity" evidence="1">
    <location>
        <begin position="163"/>
        <end position="188"/>
    </location>
</feature>
<feature type="non-terminal residue" evidence="2">
    <location>
        <position position="323"/>
    </location>
</feature>
<feature type="region of interest" description="Disordered" evidence="1">
    <location>
        <begin position="90"/>
        <end position="323"/>
    </location>
</feature>
<feature type="compositionally biased region" description="Low complexity" evidence="1">
    <location>
        <begin position="90"/>
        <end position="109"/>
    </location>
</feature>
<dbReference type="GeneID" id="37014050"/>
<protein>
    <submittedName>
        <fullName evidence="2">Uncharacterized protein</fullName>
    </submittedName>
</protein>
<feature type="compositionally biased region" description="Gly residues" evidence="1">
    <location>
        <begin position="57"/>
        <end position="74"/>
    </location>
</feature>
<feature type="compositionally biased region" description="Polar residues" evidence="1">
    <location>
        <begin position="238"/>
        <end position="247"/>
    </location>
</feature>
<accession>A0A316U9V8</accession>
<feature type="compositionally biased region" description="Acidic residues" evidence="1">
    <location>
        <begin position="126"/>
        <end position="140"/>
    </location>
</feature>
<sequence length="323" mass="32650">MGTRSRPTSHYVPNNYDQYAPPQPHSGQAALAVPPSAASDCSIDDSINDDHNYPQQLGGGNGASASVGGFGEVEGSGSWASSLTDIVRLGKAAGPSGSSRGGSNASASRRGIRQGVGLVPSRYGIEADDGDDESSTEESESLQSTSRASRDSPYSQLSPRLGTSTATASTSPPSSSAAFSPSSSASASGEERFLMPPSNSGESLGLTAAASSLAVPIPHAREGPGYSRKSQQTEHARTTMTPRSPRTGSGFSSNVPLPSSSPSSVSTVERGPWPYGADAPAGAARTTESTTIPGPAPPLTGRARIRPEKMGRGAAGGTGDPSM</sequence>
<keyword evidence="3" id="KW-1185">Reference proteome</keyword>
<evidence type="ECO:0000313" key="3">
    <source>
        <dbReference type="Proteomes" id="UP000245942"/>
    </source>
</evidence>
<gene>
    <name evidence="2" type="ORF">BCV69DRAFT_282323</name>
</gene>
<dbReference type="EMBL" id="KZ819325">
    <property type="protein sequence ID" value="PWN21604.1"/>
    <property type="molecule type" value="Genomic_DNA"/>
</dbReference>
<feature type="compositionally biased region" description="Polar residues" evidence="1">
    <location>
        <begin position="1"/>
        <end position="17"/>
    </location>
</feature>
<dbReference type="RefSeq" id="XP_025348764.1">
    <property type="nucleotide sequence ID" value="XM_025492316.1"/>
</dbReference>
<feature type="compositionally biased region" description="Low complexity" evidence="1">
    <location>
        <begin position="200"/>
        <end position="214"/>
    </location>
</feature>
<feature type="compositionally biased region" description="Low complexity" evidence="1">
    <location>
        <begin position="249"/>
        <end position="268"/>
    </location>
</feature>
<proteinExistence type="predicted"/>
<feature type="compositionally biased region" description="Polar residues" evidence="1">
    <location>
        <begin position="142"/>
        <end position="162"/>
    </location>
</feature>
<name>A0A316U9V8_9BASI</name>
<feature type="region of interest" description="Disordered" evidence="1">
    <location>
        <begin position="1"/>
        <end position="77"/>
    </location>
</feature>
<dbReference type="Proteomes" id="UP000245942">
    <property type="component" value="Unassembled WGS sequence"/>
</dbReference>
<reference evidence="2 3" key="1">
    <citation type="journal article" date="2018" name="Mol. Biol. Evol.">
        <title>Broad Genomic Sampling Reveals a Smut Pathogenic Ancestry of the Fungal Clade Ustilaginomycotina.</title>
        <authorList>
            <person name="Kijpornyongpan T."/>
            <person name="Mondo S.J."/>
            <person name="Barry K."/>
            <person name="Sandor L."/>
            <person name="Lee J."/>
            <person name="Lipzen A."/>
            <person name="Pangilinan J."/>
            <person name="LaButti K."/>
            <person name="Hainaut M."/>
            <person name="Henrissat B."/>
            <person name="Grigoriev I.V."/>
            <person name="Spatafora J.W."/>
            <person name="Aime M.C."/>
        </authorList>
    </citation>
    <scope>NUCLEOTIDE SEQUENCE [LARGE SCALE GENOMIC DNA]</scope>
    <source>
        <strain evidence="2 3">MCA 4718</strain>
    </source>
</reference>